<evidence type="ECO:0000313" key="5">
    <source>
        <dbReference type="Proteomes" id="UP000614601"/>
    </source>
</evidence>
<dbReference type="InterPro" id="IPR000210">
    <property type="entry name" value="BTB/POZ_dom"/>
</dbReference>
<protein>
    <recommendedName>
        <fullName evidence="6">BTB domain-containing protein</fullName>
    </recommendedName>
</protein>
<dbReference type="Proteomes" id="UP000614601">
    <property type="component" value="Unassembled WGS sequence"/>
</dbReference>
<dbReference type="SUPFAM" id="SSF54695">
    <property type="entry name" value="POZ domain"/>
    <property type="match status" value="1"/>
</dbReference>
<dbReference type="AlphaFoldDB" id="A0A811LC64"/>
<evidence type="ECO:0000259" key="2">
    <source>
        <dbReference type="PROSITE" id="PS50097"/>
    </source>
</evidence>
<reference evidence="4" key="1">
    <citation type="submission" date="2020-09" db="EMBL/GenBank/DDBJ databases">
        <authorList>
            <person name="Kikuchi T."/>
        </authorList>
    </citation>
    <scope>NUCLEOTIDE SEQUENCE</scope>
    <source>
        <strain evidence="4">SH1</strain>
    </source>
</reference>
<feature type="region of interest" description="Disordered" evidence="1">
    <location>
        <begin position="395"/>
        <end position="414"/>
    </location>
</feature>
<dbReference type="EMBL" id="CAJFCW020000005">
    <property type="protein sequence ID" value="CAG9121253.1"/>
    <property type="molecule type" value="Genomic_DNA"/>
</dbReference>
<dbReference type="InterPro" id="IPR011333">
    <property type="entry name" value="SKP1/BTB/POZ_sf"/>
</dbReference>
<feature type="domain" description="MATH" evidence="3">
    <location>
        <begin position="47"/>
        <end position="174"/>
    </location>
</feature>
<sequence length="414" mass="47566">MRRRRTSPNDTIETSHFLDSLNTSYNSGTSNTMETISSQNSRVMAVTAKLQWKIEQFERLTRLYRNNKSMVSESFSSPLAANVVWELHIYPNGKREEDQGYVSFFLRQVGLQDGESLTADFQIYVIDHTERISNVCRDCKDFTHQQGRGKFQVERERLLQCLKMDGSLYVCCEVEYLPNGMCSSDEERPPWEFTDKTGVRLRESLRRLYDESILTDLEIQVGNKTFQAHKAVLAQASTVFKSMFSIQMTESREGVLTIPDSTPPAVSTMLDYLYAGVVDQGAFEKNTVDILILAQKYDVPGLKEEAEKILSKRINIKNFVEYLDMADLYDCSRLLAEFRHFLIDNYEEVSATLDWAKLKKENPELVNKLLEKVVEDRIVYPARALGSIRSLDYDHKDGLGPPTPKRARRRCGPP</sequence>
<gene>
    <name evidence="4" type="ORF">BOKJ2_LOCUS11728</name>
</gene>
<dbReference type="CDD" id="cd00121">
    <property type="entry name" value="MATH"/>
    <property type="match status" value="1"/>
</dbReference>
<accession>A0A811LC64</accession>
<dbReference type="SMART" id="SM00061">
    <property type="entry name" value="MATH"/>
    <property type="match status" value="1"/>
</dbReference>
<evidence type="ECO:0000313" key="4">
    <source>
        <dbReference type="EMBL" id="CAD5225739.1"/>
    </source>
</evidence>
<dbReference type="Proteomes" id="UP000783686">
    <property type="component" value="Unassembled WGS sequence"/>
</dbReference>
<dbReference type="EMBL" id="CAJFDH010000005">
    <property type="protein sequence ID" value="CAD5225739.1"/>
    <property type="molecule type" value="Genomic_DNA"/>
</dbReference>
<dbReference type="SUPFAM" id="SSF49599">
    <property type="entry name" value="TRAF domain-like"/>
    <property type="match status" value="1"/>
</dbReference>
<evidence type="ECO:0000259" key="3">
    <source>
        <dbReference type="PROSITE" id="PS50144"/>
    </source>
</evidence>
<dbReference type="Gene3D" id="1.25.40.420">
    <property type="match status" value="1"/>
</dbReference>
<proteinExistence type="predicted"/>
<dbReference type="PROSITE" id="PS50144">
    <property type="entry name" value="MATH"/>
    <property type="match status" value="1"/>
</dbReference>
<dbReference type="Pfam" id="PF00651">
    <property type="entry name" value="BTB"/>
    <property type="match status" value="1"/>
</dbReference>
<keyword evidence="5" id="KW-1185">Reference proteome</keyword>
<dbReference type="Gene3D" id="3.30.710.10">
    <property type="entry name" value="Potassium Channel Kv1.1, Chain A"/>
    <property type="match status" value="1"/>
</dbReference>
<evidence type="ECO:0008006" key="6">
    <source>
        <dbReference type="Google" id="ProtNLM"/>
    </source>
</evidence>
<dbReference type="CDD" id="cd18186">
    <property type="entry name" value="BTB_POZ_ZBTB_KLHL-like"/>
    <property type="match status" value="1"/>
</dbReference>
<dbReference type="SMART" id="SM00225">
    <property type="entry name" value="BTB"/>
    <property type="match status" value="1"/>
</dbReference>
<dbReference type="OrthoDB" id="6777468at2759"/>
<dbReference type="CDD" id="cd14733">
    <property type="entry name" value="BACK"/>
    <property type="match status" value="1"/>
</dbReference>
<feature type="compositionally biased region" description="Basic residues" evidence="1">
    <location>
        <begin position="405"/>
        <end position="414"/>
    </location>
</feature>
<evidence type="ECO:0000256" key="1">
    <source>
        <dbReference type="SAM" id="MobiDB-lite"/>
    </source>
</evidence>
<feature type="domain" description="BTB" evidence="2">
    <location>
        <begin position="215"/>
        <end position="282"/>
    </location>
</feature>
<comment type="caution">
    <text evidence="4">The sequence shown here is derived from an EMBL/GenBank/DDBJ whole genome shotgun (WGS) entry which is preliminary data.</text>
</comment>
<dbReference type="Gene3D" id="2.60.210.10">
    <property type="entry name" value="Apoptosis, Tumor Necrosis Factor Receptor Associated Protein 2, Chain A"/>
    <property type="match status" value="1"/>
</dbReference>
<organism evidence="4 5">
    <name type="scientific">Bursaphelenchus okinawaensis</name>
    <dbReference type="NCBI Taxonomy" id="465554"/>
    <lineage>
        <taxon>Eukaryota</taxon>
        <taxon>Metazoa</taxon>
        <taxon>Ecdysozoa</taxon>
        <taxon>Nematoda</taxon>
        <taxon>Chromadorea</taxon>
        <taxon>Rhabditida</taxon>
        <taxon>Tylenchina</taxon>
        <taxon>Tylenchomorpha</taxon>
        <taxon>Aphelenchoidea</taxon>
        <taxon>Aphelenchoididae</taxon>
        <taxon>Bursaphelenchus</taxon>
    </lineage>
</organism>
<dbReference type="PANTHER" id="PTHR24413">
    <property type="entry name" value="SPECKLE-TYPE POZ PROTEIN"/>
    <property type="match status" value="1"/>
</dbReference>
<name>A0A811LC64_9BILA</name>
<dbReference type="Pfam" id="PF22486">
    <property type="entry name" value="MATH_2"/>
    <property type="match status" value="1"/>
</dbReference>
<dbReference type="InterPro" id="IPR002083">
    <property type="entry name" value="MATH/TRAF_dom"/>
</dbReference>
<dbReference type="PROSITE" id="PS50097">
    <property type="entry name" value="BTB"/>
    <property type="match status" value="1"/>
</dbReference>
<dbReference type="GO" id="GO:0030163">
    <property type="term" value="P:protein catabolic process"/>
    <property type="evidence" value="ECO:0007669"/>
    <property type="project" value="UniProtKB-ARBA"/>
</dbReference>
<dbReference type="InterPro" id="IPR008974">
    <property type="entry name" value="TRAF-like"/>
</dbReference>